<dbReference type="InterPro" id="IPR000873">
    <property type="entry name" value="AMP-dep_synth/lig_dom"/>
</dbReference>
<comment type="similarity">
    <text evidence="1">Belongs to the ATP-dependent AMP-binding enzyme family.</text>
</comment>
<dbReference type="InterPro" id="IPR042099">
    <property type="entry name" value="ANL_N_sf"/>
</dbReference>
<dbReference type="PANTHER" id="PTHR43767">
    <property type="entry name" value="LONG-CHAIN-FATTY-ACID--COA LIGASE"/>
    <property type="match status" value="1"/>
</dbReference>
<sequence length="521" mass="56015">MQLTDFLDKGVSLGPGSACLTMNGTTLTYREVQQLSWTIGRALRRSGVRPGQTVAVLSANDVLAFTCVFGISRAGAVWCPVNPRNEAGENRELLDLLDCSCLIFQESFAPLVERIRPDLPKLTTLVCLDGSPSGAVPFDDWIAGLSATPWQAEPADDTCMLVGTGGTTGRPKGVVLTGHNLETMTALTLMSYPFDPRPVYLALAPLTHAAGVLCFPVMTLGGEIVVMPRPELGEFVALAERHRVTHTFLPPTLIYMLLDHPALAGADLSALRCLWYGAAPMSVARLEQAIDRLGPVLGQLFGQTEAPMMISTLAPADHLRADGSIARERLSSAGRPTPLTQVAIMAGDGSLLAPGERGEIVVRGPLVMAGYHKDPAATEEAGRHGWHHTGDIGYLDEDGYLFIVDRAKDMIITGGFNVYSAEVEQVLLAHPAVQDCAVIGLPDDKWGERVTAVVQLRGDHTVSVADLHEFVRSRLGGVKAPKQIELWPDLPRSRVGKVLKTEIKSHLVPGAVSPSRCRPEQ</sequence>
<evidence type="ECO:0000313" key="6">
    <source>
        <dbReference type="Proteomes" id="UP000520767"/>
    </source>
</evidence>
<dbReference type="InterPro" id="IPR025110">
    <property type="entry name" value="AMP-bd_C"/>
</dbReference>
<dbReference type="GO" id="GO:0016877">
    <property type="term" value="F:ligase activity, forming carbon-sulfur bonds"/>
    <property type="evidence" value="ECO:0007669"/>
    <property type="project" value="UniProtKB-ARBA"/>
</dbReference>
<dbReference type="Gene3D" id="3.30.300.30">
    <property type="match status" value="1"/>
</dbReference>
<dbReference type="EMBL" id="JACHJQ010000005">
    <property type="protein sequence ID" value="MBB4908378.1"/>
    <property type="molecule type" value="Genomic_DNA"/>
</dbReference>
<dbReference type="FunFam" id="3.30.300.30:FF:000008">
    <property type="entry name" value="2,3-dihydroxybenzoate-AMP ligase"/>
    <property type="match status" value="1"/>
</dbReference>
<gene>
    <name evidence="5" type="ORF">FHR82_004631</name>
</gene>
<dbReference type="InterPro" id="IPR020845">
    <property type="entry name" value="AMP-binding_CS"/>
</dbReference>
<dbReference type="InterPro" id="IPR045851">
    <property type="entry name" value="AMP-bd_C_sf"/>
</dbReference>
<name>A0A7W7Q7P4_9PSEU</name>
<dbReference type="SUPFAM" id="SSF56801">
    <property type="entry name" value="Acetyl-CoA synthetase-like"/>
    <property type="match status" value="1"/>
</dbReference>
<keyword evidence="6" id="KW-1185">Reference proteome</keyword>
<dbReference type="Pfam" id="PF00501">
    <property type="entry name" value="AMP-binding"/>
    <property type="match status" value="1"/>
</dbReference>
<dbReference type="Gene3D" id="3.40.50.12780">
    <property type="entry name" value="N-terminal domain of ligase-like"/>
    <property type="match status" value="1"/>
</dbReference>
<evidence type="ECO:0000256" key="1">
    <source>
        <dbReference type="ARBA" id="ARBA00006432"/>
    </source>
</evidence>
<comment type="caution">
    <text evidence="5">The sequence shown here is derived from an EMBL/GenBank/DDBJ whole genome shotgun (WGS) entry which is preliminary data.</text>
</comment>
<dbReference type="PANTHER" id="PTHR43767:SF7">
    <property type="entry name" value="MEDIUM_LONG-CHAIN-FATTY-ACID--COA LIGASE FADD8"/>
    <property type="match status" value="1"/>
</dbReference>
<dbReference type="AlphaFoldDB" id="A0A7W7Q7P4"/>
<reference evidence="5 6" key="1">
    <citation type="submission" date="2020-08" db="EMBL/GenBank/DDBJ databases">
        <title>Genomic Encyclopedia of Type Strains, Phase III (KMG-III): the genomes of soil and plant-associated and newly described type strains.</title>
        <authorList>
            <person name="Whitman W."/>
        </authorList>
    </citation>
    <scope>NUCLEOTIDE SEQUENCE [LARGE SCALE GENOMIC DNA]</scope>
    <source>
        <strain evidence="5 6">CECT 8960</strain>
    </source>
</reference>
<dbReference type="Proteomes" id="UP000520767">
    <property type="component" value="Unassembled WGS sequence"/>
</dbReference>
<evidence type="ECO:0000313" key="5">
    <source>
        <dbReference type="EMBL" id="MBB4908378.1"/>
    </source>
</evidence>
<feature type="domain" description="AMP-binding enzyme C-terminal" evidence="4">
    <location>
        <begin position="422"/>
        <end position="497"/>
    </location>
</feature>
<evidence type="ECO:0000259" key="4">
    <source>
        <dbReference type="Pfam" id="PF13193"/>
    </source>
</evidence>
<evidence type="ECO:0000256" key="2">
    <source>
        <dbReference type="ARBA" id="ARBA00022598"/>
    </source>
</evidence>
<proteinExistence type="inferred from homology"/>
<dbReference type="PROSITE" id="PS00455">
    <property type="entry name" value="AMP_BINDING"/>
    <property type="match status" value="1"/>
</dbReference>
<dbReference type="Pfam" id="PF13193">
    <property type="entry name" value="AMP-binding_C"/>
    <property type="match status" value="1"/>
</dbReference>
<dbReference type="CDD" id="cd17631">
    <property type="entry name" value="FACL_FadD13-like"/>
    <property type="match status" value="1"/>
</dbReference>
<dbReference type="InterPro" id="IPR050237">
    <property type="entry name" value="ATP-dep_AMP-bd_enzyme"/>
</dbReference>
<evidence type="ECO:0000259" key="3">
    <source>
        <dbReference type="Pfam" id="PF00501"/>
    </source>
</evidence>
<keyword evidence="2 5" id="KW-0436">Ligase</keyword>
<accession>A0A7W7Q7P4</accession>
<dbReference type="RefSeq" id="WP_184812545.1">
    <property type="nucleotide sequence ID" value="NZ_JACHJQ010000005.1"/>
</dbReference>
<feature type="domain" description="AMP-dependent synthetase/ligase" evidence="3">
    <location>
        <begin position="15"/>
        <end position="372"/>
    </location>
</feature>
<organism evidence="5 6">
    <name type="scientific">Actinophytocola algeriensis</name>
    <dbReference type="NCBI Taxonomy" id="1768010"/>
    <lineage>
        <taxon>Bacteria</taxon>
        <taxon>Bacillati</taxon>
        <taxon>Actinomycetota</taxon>
        <taxon>Actinomycetes</taxon>
        <taxon>Pseudonocardiales</taxon>
        <taxon>Pseudonocardiaceae</taxon>
    </lineage>
</organism>
<protein>
    <submittedName>
        <fullName evidence="5">Acyl-CoA synthetase (AMP-forming)/AMP-acid ligase II</fullName>
    </submittedName>
</protein>